<dbReference type="InterPro" id="IPR028989">
    <property type="entry name" value="RimP_N"/>
</dbReference>
<dbReference type="InterPro" id="IPR035956">
    <property type="entry name" value="RimP_N_sf"/>
</dbReference>
<evidence type="ECO:0000259" key="4">
    <source>
        <dbReference type="Pfam" id="PF02576"/>
    </source>
</evidence>
<evidence type="ECO:0000259" key="5">
    <source>
        <dbReference type="Pfam" id="PF17384"/>
    </source>
</evidence>
<evidence type="ECO:0000313" key="6">
    <source>
        <dbReference type="EMBL" id="SFE39588.1"/>
    </source>
</evidence>
<dbReference type="HAMAP" id="MF_01077">
    <property type="entry name" value="RimP"/>
    <property type="match status" value="1"/>
</dbReference>
<keyword evidence="2 3" id="KW-0690">Ribosome biogenesis</keyword>
<feature type="domain" description="Ribosome maturation factor RimP C-terminal" evidence="5">
    <location>
        <begin position="87"/>
        <end position="169"/>
    </location>
</feature>
<proteinExistence type="inferred from homology"/>
<dbReference type="SUPFAM" id="SSF75420">
    <property type="entry name" value="YhbC-like, N-terminal domain"/>
    <property type="match status" value="1"/>
</dbReference>
<dbReference type="AlphaFoldDB" id="A0A1I2A7N0"/>
<protein>
    <recommendedName>
        <fullName evidence="3">Ribosome maturation factor RimP</fullName>
    </recommendedName>
</protein>
<accession>A0A1I2A7N0</accession>
<dbReference type="RefSeq" id="WP_093831418.1">
    <property type="nucleotide sequence ID" value="NZ_FOLQ01000013.1"/>
</dbReference>
<sequence length="170" mass="18825">MDDKAKINELLHPYLNDDHLYVVDVQVVGRRGGRIKVTVLLDSDSGITIEECASISRRLGAQMDELNFFDESPFTLEVSSPGIDFPLTFQRQYVRNIGRTVVATLLDGSTRKGTLESVADDHIVLNIEAEKKSKSKKKKEADLVTEAPPVGPTPIPFGQIKKANVEVSFK</sequence>
<feature type="domain" description="Ribosome maturation factor RimP N-terminal" evidence="4">
    <location>
        <begin position="11"/>
        <end position="84"/>
    </location>
</feature>
<dbReference type="GO" id="GO:0000028">
    <property type="term" value="P:ribosomal small subunit assembly"/>
    <property type="evidence" value="ECO:0007669"/>
    <property type="project" value="TreeGrafter"/>
</dbReference>
<dbReference type="Pfam" id="PF17384">
    <property type="entry name" value="DUF150_C"/>
    <property type="match status" value="1"/>
</dbReference>
<evidence type="ECO:0000313" key="7">
    <source>
        <dbReference type="Proteomes" id="UP000198598"/>
    </source>
</evidence>
<dbReference type="Pfam" id="PF02576">
    <property type="entry name" value="RimP_N"/>
    <property type="match status" value="1"/>
</dbReference>
<dbReference type="Proteomes" id="UP000198598">
    <property type="component" value="Unassembled WGS sequence"/>
</dbReference>
<organism evidence="6 7">
    <name type="scientific">Spirosoma endophyticum</name>
    <dbReference type="NCBI Taxonomy" id="662367"/>
    <lineage>
        <taxon>Bacteria</taxon>
        <taxon>Pseudomonadati</taxon>
        <taxon>Bacteroidota</taxon>
        <taxon>Cytophagia</taxon>
        <taxon>Cytophagales</taxon>
        <taxon>Cytophagaceae</taxon>
        <taxon>Spirosoma</taxon>
    </lineage>
</organism>
<dbReference type="EMBL" id="FOLQ01000013">
    <property type="protein sequence ID" value="SFE39588.1"/>
    <property type="molecule type" value="Genomic_DNA"/>
</dbReference>
<dbReference type="InterPro" id="IPR003728">
    <property type="entry name" value="Ribosome_maturation_RimP"/>
</dbReference>
<evidence type="ECO:0000256" key="1">
    <source>
        <dbReference type="ARBA" id="ARBA00022490"/>
    </source>
</evidence>
<comment type="function">
    <text evidence="3">Required for maturation of 30S ribosomal subunits.</text>
</comment>
<comment type="subcellular location">
    <subcellularLocation>
        <location evidence="3">Cytoplasm</location>
    </subcellularLocation>
</comment>
<evidence type="ECO:0000256" key="2">
    <source>
        <dbReference type="ARBA" id="ARBA00022517"/>
    </source>
</evidence>
<gene>
    <name evidence="3" type="primary">rimP</name>
    <name evidence="6" type="ORF">SAMN05216167_11395</name>
</gene>
<dbReference type="GO" id="GO:0005829">
    <property type="term" value="C:cytosol"/>
    <property type="evidence" value="ECO:0007669"/>
    <property type="project" value="TreeGrafter"/>
</dbReference>
<keyword evidence="7" id="KW-1185">Reference proteome</keyword>
<dbReference type="InterPro" id="IPR028998">
    <property type="entry name" value="RimP_C"/>
</dbReference>
<evidence type="ECO:0000256" key="3">
    <source>
        <dbReference type="HAMAP-Rule" id="MF_01077"/>
    </source>
</evidence>
<dbReference type="Gene3D" id="3.30.300.70">
    <property type="entry name" value="RimP-like superfamily, N-terminal"/>
    <property type="match status" value="1"/>
</dbReference>
<dbReference type="CDD" id="cd01734">
    <property type="entry name" value="YlxS_C"/>
    <property type="match status" value="1"/>
</dbReference>
<dbReference type="PANTHER" id="PTHR33867:SF1">
    <property type="entry name" value="RIBOSOME MATURATION FACTOR RIMP"/>
    <property type="match status" value="1"/>
</dbReference>
<name>A0A1I2A7N0_9BACT</name>
<reference evidence="6 7" key="1">
    <citation type="submission" date="2016-10" db="EMBL/GenBank/DDBJ databases">
        <authorList>
            <person name="de Groot N.N."/>
        </authorList>
    </citation>
    <scope>NUCLEOTIDE SEQUENCE [LARGE SCALE GENOMIC DNA]</scope>
    <source>
        <strain evidence="6 7">DSM 26130</strain>
    </source>
</reference>
<dbReference type="GO" id="GO:0006412">
    <property type="term" value="P:translation"/>
    <property type="evidence" value="ECO:0007669"/>
    <property type="project" value="TreeGrafter"/>
</dbReference>
<dbReference type="PANTHER" id="PTHR33867">
    <property type="entry name" value="RIBOSOME MATURATION FACTOR RIMP"/>
    <property type="match status" value="1"/>
</dbReference>
<dbReference type="STRING" id="662367.SAMN05216167_11395"/>
<comment type="similarity">
    <text evidence="3">Belongs to the RimP family.</text>
</comment>
<keyword evidence="1 3" id="KW-0963">Cytoplasm</keyword>
<dbReference type="OrthoDB" id="9789702at2"/>